<gene>
    <name evidence="2" type="ORF">SORDD14_00458</name>
</gene>
<proteinExistence type="predicted"/>
<dbReference type="AlphaFoldDB" id="A0A139P641"/>
<evidence type="ECO:0000313" key="2">
    <source>
        <dbReference type="EMBL" id="KXT83503.1"/>
    </source>
</evidence>
<organism evidence="2 3">
    <name type="scientific">Streptococcus oralis</name>
    <dbReference type="NCBI Taxonomy" id="1303"/>
    <lineage>
        <taxon>Bacteria</taxon>
        <taxon>Bacillati</taxon>
        <taxon>Bacillota</taxon>
        <taxon>Bacilli</taxon>
        <taxon>Lactobacillales</taxon>
        <taxon>Streptococcaceae</taxon>
        <taxon>Streptococcus</taxon>
    </lineage>
</organism>
<dbReference type="EMBL" id="LQRI01000086">
    <property type="protein sequence ID" value="KXT83503.1"/>
    <property type="molecule type" value="Genomic_DNA"/>
</dbReference>
<keyword evidence="1" id="KW-0472">Membrane</keyword>
<dbReference type="InterPro" id="IPR049746">
    <property type="entry name" value="TcpD-like_C"/>
</dbReference>
<reference evidence="2 3" key="1">
    <citation type="submission" date="2016-01" db="EMBL/GenBank/DDBJ databases">
        <title>Highly variable Streptococcus oralis are common among viridans streptococci isolated from primates.</title>
        <authorList>
            <person name="Denapaite D."/>
            <person name="Rieger M."/>
            <person name="Koendgen S."/>
            <person name="Brueckner R."/>
            <person name="Ochigava I."/>
            <person name="Kappeler P."/>
            <person name="Maetz-Rensing K."/>
            <person name="Leendertz F."/>
            <person name="Hakenbeck R."/>
        </authorList>
    </citation>
    <scope>NUCLEOTIDE SEQUENCE [LARGE SCALE GENOMIC DNA]</scope>
    <source>
        <strain evidence="2 3">DD14</strain>
    </source>
</reference>
<name>A0A139P641_STROR</name>
<dbReference type="Proteomes" id="UP000070497">
    <property type="component" value="Unassembled WGS sequence"/>
</dbReference>
<comment type="caution">
    <text evidence="2">The sequence shown here is derived from an EMBL/GenBank/DDBJ whole genome shotgun (WGS) entry which is preliminary data.</text>
</comment>
<evidence type="ECO:0000313" key="3">
    <source>
        <dbReference type="Proteomes" id="UP000070497"/>
    </source>
</evidence>
<feature type="transmembrane region" description="Helical" evidence="1">
    <location>
        <begin position="33"/>
        <end position="50"/>
    </location>
</feature>
<evidence type="ECO:0000256" key="1">
    <source>
        <dbReference type="SAM" id="Phobius"/>
    </source>
</evidence>
<dbReference type="PATRIC" id="fig|1303.77.peg.526"/>
<keyword evidence="1" id="KW-0812">Transmembrane</keyword>
<keyword evidence="1" id="KW-1133">Transmembrane helix</keyword>
<dbReference type="RefSeq" id="WP_061417861.1">
    <property type="nucleotide sequence ID" value="NZ_KQ969337.1"/>
</dbReference>
<dbReference type="NCBIfam" id="NF040686">
    <property type="entry name" value="TcpD_dom"/>
    <property type="match status" value="1"/>
</dbReference>
<protein>
    <submittedName>
        <fullName evidence="2">Uncharacterized protein</fullName>
    </submittedName>
</protein>
<accession>A0A139P641</accession>
<sequence>MALFQFLVQKLGLPVLAYFAITKGLEAWKDQKLGKLIVIALVGGFLYYFMESPETVLKATAPIWKYLSTLFN</sequence>